<comment type="caution">
    <text evidence="1">The sequence shown here is derived from an EMBL/GenBank/DDBJ whole genome shotgun (WGS) entry which is preliminary data.</text>
</comment>
<accession>A0A8J3ZC41</accession>
<dbReference type="SUPFAM" id="SSF55961">
    <property type="entry name" value="Bet v1-like"/>
    <property type="match status" value="1"/>
</dbReference>
<sequence length="167" mass="17871">MAVSESVTVACPAGSAWQLVCTIERIGEFSPECAEAHWLDGATGPAVGARFDGTNRVTVDGGELVWTRTCTVTALVPGEHFAYVVGDRFDGTAASEWAFTVLARSAETCRITQSFRHLPDGMSGTRSQADAHPDEAAEIVDRRAGQLRAGMRQTLARMRAVLEATNT</sequence>
<gene>
    <name evidence="1" type="ORF">Vau01_077180</name>
</gene>
<dbReference type="Proteomes" id="UP000612585">
    <property type="component" value="Unassembled WGS sequence"/>
</dbReference>
<evidence type="ECO:0000313" key="2">
    <source>
        <dbReference type="Proteomes" id="UP000612585"/>
    </source>
</evidence>
<keyword evidence="2" id="KW-1185">Reference proteome</keyword>
<dbReference type="InterPro" id="IPR019587">
    <property type="entry name" value="Polyketide_cyclase/dehydratase"/>
</dbReference>
<dbReference type="Gene3D" id="3.30.530.20">
    <property type="match status" value="1"/>
</dbReference>
<name>A0A8J3ZC41_9ACTN</name>
<proteinExistence type="predicted"/>
<protein>
    <recommendedName>
        <fullName evidence="3">Polyketide cyclase / dehydrase and lipid transport</fullName>
    </recommendedName>
</protein>
<organism evidence="1 2">
    <name type="scientific">Virgisporangium aurantiacum</name>
    <dbReference type="NCBI Taxonomy" id="175570"/>
    <lineage>
        <taxon>Bacteria</taxon>
        <taxon>Bacillati</taxon>
        <taxon>Actinomycetota</taxon>
        <taxon>Actinomycetes</taxon>
        <taxon>Micromonosporales</taxon>
        <taxon>Micromonosporaceae</taxon>
        <taxon>Virgisporangium</taxon>
    </lineage>
</organism>
<dbReference type="InterPro" id="IPR023393">
    <property type="entry name" value="START-like_dom_sf"/>
</dbReference>
<evidence type="ECO:0008006" key="3">
    <source>
        <dbReference type="Google" id="ProtNLM"/>
    </source>
</evidence>
<dbReference type="EMBL" id="BOPG01000050">
    <property type="protein sequence ID" value="GIJ60202.1"/>
    <property type="molecule type" value="Genomic_DNA"/>
</dbReference>
<dbReference type="AlphaFoldDB" id="A0A8J3ZC41"/>
<reference evidence="1" key="1">
    <citation type="submission" date="2021-01" db="EMBL/GenBank/DDBJ databases">
        <title>Whole genome shotgun sequence of Virgisporangium aurantiacum NBRC 16421.</title>
        <authorList>
            <person name="Komaki H."/>
            <person name="Tamura T."/>
        </authorList>
    </citation>
    <scope>NUCLEOTIDE SEQUENCE</scope>
    <source>
        <strain evidence="1">NBRC 16421</strain>
    </source>
</reference>
<evidence type="ECO:0000313" key="1">
    <source>
        <dbReference type="EMBL" id="GIJ60202.1"/>
    </source>
</evidence>
<dbReference type="Pfam" id="PF10604">
    <property type="entry name" value="Polyketide_cyc2"/>
    <property type="match status" value="1"/>
</dbReference>
<dbReference type="CDD" id="cd07812">
    <property type="entry name" value="SRPBCC"/>
    <property type="match status" value="1"/>
</dbReference>